<comment type="caution">
    <text evidence="1">The sequence shown here is derived from an EMBL/GenBank/DDBJ whole genome shotgun (WGS) entry which is preliminary data.</text>
</comment>
<dbReference type="AlphaFoldDB" id="A0ABD3V8X1"/>
<protein>
    <submittedName>
        <fullName evidence="1">Uncharacterized protein</fullName>
    </submittedName>
</protein>
<reference evidence="1 2" key="1">
    <citation type="submission" date="2024-11" db="EMBL/GenBank/DDBJ databases">
        <title>Chromosome-level genome assembly of the freshwater bivalve Anodonta woodiana.</title>
        <authorList>
            <person name="Chen X."/>
        </authorList>
    </citation>
    <scope>NUCLEOTIDE SEQUENCE [LARGE SCALE GENOMIC DNA]</scope>
    <source>
        <strain evidence="1">MN2024</strain>
        <tissue evidence="1">Gills</tissue>
    </source>
</reference>
<gene>
    <name evidence="1" type="ORF">ACJMK2_012667</name>
</gene>
<evidence type="ECO:0000313" key="2">
    <source>
        <dbReference type="Proteomes" id="UP001634394"/>
    </source>
</evidence>
<dbReference type="EMBL" id="JBJQND010000013">
    <property type="protein sequence ID" value="KAL3858051.1"/>
    <property type="molecule type" value="Genomic_DNA"/>
</dbReference>
<accession>A0ABD3V8X1</accession>
<name>A0ABD3V8X1_SINWO</name>
<keyword evidence="2" id="KW-1185">Reference proteome</keyword>
<proteinExistence type="predicted"/>
<sequence>MCKYEELDRLECFSVMQKYKSLTHSRKYKNLFLDLGRFRTLAHCTLSFHCIANQIAHVRDLIKSQSQEEIRFWMFPPNRDPYQFLKAYEEWYSLKESAVYQLGLPDNRCGSHVIEQNTHKIFMDVTKDGMWVIEHFLNNSAEEDKYLLMYDKGSSGYCYVVYRNTLGKFSLDNEKLQCLKNMEPDAKVHLLTIK</sequence>
<evidence type="ECO:0000313" key="1">
    <source>
        <dbReference type="EMBL" id="KAL3858051.1"/>
    </source>
</evidence>
<organism evidence="1 2">
    <name type="scientific">Sinanodonta woodiana</name>
    <name type="common">Chinese pond mussel</name>
    <name type="synonym">Anodonta woodiana</name>
    <dbReference type="NCBI Taxonomy" id="1069815"/>
    <lineage>
        <taxon>Eukaryota</taxon>
        <taxon>Metazoa</taxon>
        <taxon>Spiralia</taxon>
        <taxon>Lophotrochozoa</taxon>
        <taxon>Mollusca</taxon>
        <taxon>Bivalvia</taxon>
        <taxon>Autobranchia</taxon>
        <taxon>Heteroconchia</taxon>
        <taxon>Palaeoheterodonta</taxon>
        <taxon>Unionida</taxon>
        <taxon>Unionoidea</taxon>
        <taxon>Unionidae</taxon>
        <taxon>Unioninae</taxon>
        <taxon>Sinanodonta</taxon>
    </lineage>
</organism>
<dbReference type="Proteomes" id="UP001634394">
    <property type="component" value="Unassembled WGS sequence"/>
</dbReference>